<evidence type="ECO:0000256" key="1">
    <source>
        <dbReference type="SAM" id="MobiDB-lite"/>
    </source>
</evidence>
<protein>
    <submittedName>
        <fullName evidence="2">Uncharacterized protein</fullName>
    </submittedName>
</protein>
<feature type="region of interest" description="Disordered" evidence="1">
    <location>
        <begin position="46"/>
        <end position="73"/>
    </location>
</feature>
<dbReference type="EMBL" id="VSRR010031054">
    <property type="protein sequence ID" value="MPC70399.1"/>
    <property type="molecule type" value="Genomic_DNA"/>
</dbReference>
<keyword evidence="3" id="KW-1185">Reference proteome</keyword>
<name>A0A5B7HKX7_PORTR</name>
<proteinExistence type="predicted"/>
<sequence>MTRETLACLANSILGQARITVRRLDSADPAIISPNSGTLQQLFLETNPADRSPVRFNTATTTPLPNTRSNKLD</sequence>
<gene>
    <name evidence="2" type="ORF">E2C01_064648</name>
</gene>
<reference evidence="2 3" key="1">
    <citation type="submission" date="2019-05" db="EMBL/GenBank/DDBJ databases">
        <title>Another draft genome of Portunus trituberculatus and its Hox gene families provides insights of decapod evolution.</title>
        <authorList>
            <person name="Jeong J.-H."/>
            <person name="Song I."/>
            <person name="Kim S."/>
            <person name="Choi T."/>
            <person name="Kim D."/>
            <person name="Ryu S."/>
            <person name="Kim W."/>
        </authorList>
    </citation>
    <scope>NUCLEOTIDE SEQUENCE [LARGE SCALE GENOMIC DNA]</scope>
    <source>
        <tissue evidence="2">Muscle</tissue>
    </source>
</reference>
<organism evidence="2 3">
    <name type="scientific">Portunus trituberculatus</name>
    <name type="common">Swimming crab</name>
    <name type="synonym">Neptunus trituberculatus</name>
    <dbReference type="NCBI Taxonomy" id="210409"/>
    <lineage>
        <taxon>Eukaryota</taxon>
        <taxon>Metazoa</taxon>
        <taxon>Ecdysozoa</taxon>
        <taxon>Arthropoda</taxon>
        <taxon>Crustacea</taxon>
        <taxon>Multicrustacea</taxon>
        <taxon>Malacostraca</taxon>
        <taxon>Eumalacostraca</taxon>
        <taxon>Eucarida</taxon>
        <taxon>Decapoda</taxon>
        <taxon>Pleocyemata</taxon>
        <taxon>Brachyura</taxon>
        <taxon>Eubrachyura</taxon>
        <taxon>Portunoidea</taxon>
        <taxon>Portunidae</taxon>
        <taxon>Portuninae</taxon>
        <taxon>Portunus</taxon>
    </lineage>
</organism>
<feature type="compositionally biased region" description="Polar residues" evidence="1">
    <location>
        <begin position="55"/>
        <end position="73"/>
    </location>
</feature>
<dbReference type="AlphaFoldDB" id="A0A5B7HKX7"/>
<comment type="caution">
    <text evidence="2">The sequence shown here is derived from an EMBL/GenBank/DDBJ whole genome shotgun (WGS) entry which is preliminary data.</text>
</comment>
<dbReference type="Proteomes" id="UP000324222">
    <property type="component" value="Unassembled WGS sequence"/>
</dbReference>
<evidence type="ECO:0000313" key="2">
    <source>
        <dbReference type="EMBL" id="MPC70399.1"/>
    </source>
</evidence>
<accession>A0A5B7HKX7</accession>
<evidence type="ECO:0000313" key="3">
    <source>
        <dbReference type="Proteomes" id="UP000324222"/>
    </source>
</evidence>